<dbReference type="PROSITE" id="PS51845">
    <property type="entry name" value="PDEASE_I_2"/>
    <property type="match status" value="1"/>
</dbReference>
<dbReference type="InterPro" id="IPR036971">
    <property type="entry name" value="PDEase_catalytic_dom_sf"/>
</dbReference>
<dbReference type="Pfam" id="PF00027">
    <property type="entry name" value="cNMP_binding"/>
    <property type="match status" value="1"/>
</dbReference>
<feature type="compositionally biased region" description="Basic and acidic residues" evidence="3">
    <location>
        <begin position="445"/>
        <end position="455"/>
    </location>
</feature>
<keyword evidence="7" id="KW-1185">Reference proteome</keyword>
<sequence length="1005" mass="109008">MKSTPCVKARVPSDWDYRCCCCLPQRHFAKGERLIRAGETATHIFILKEGTASVSMEISSETLTLIPSLPSGSLLGAISFLAREPTKFDCTATSDCEGFILEEQYITEAMTTLLDRGSAQIPSRQLMQLAAHRFVGSAYEYMPYLRALPTDDLKSSPDPTDTHEDLIGPSPEVLVAAFKSFVVREYTRGTAGQFPLQTSDPFSPFISPGLSAALVAASTLGRGAPLPEHPTHPMWLLELFSRMMERIVHYTEAASAGGTTHAQSHVQISLPSSPGVHPPPDEALSPSSPSLLGLGASLVEVPSWESEMTLLSSPPILGSSPSGLSTSFSALVLSSPQPRPHSPLSPPPNVSTSQSSPLSSPSVATPPPPSSSTSSLPVLIPPSPIITSPHSSPHPSGNHASAAPQRGRIIEHTHRPQLNIELEPDSSPHSGGQRVSDVESDEKSDDSADERRSTSDRSPLPDLPALLPPPSGPSILKHSYSTSGTLSPLHKSAINPLATPKHARSRSFLPGHVFVSTPYTASPASLESAKAMAMLPEPRRRTSNAEPLDTRHSRRSWAEFCRFNTTVPSDPKTSLCRRAQSWAFDVANDEATQTSAHLATLCADVLENMGLAAQFGLERTRVLAYCLGLFSQYQGAPFHNRFHACDVFLVCAWMLTNLGIIGKVLPQEDCLAVLLAAVGHDTGHPGTNNDWECARHTALALQYNNVSVLEQMHWARTRAALLQTGLLGELEPEMTERIMDTMRHTILSTDMSKHFEIVRNCEYLGDVFSRPASDSSHEQRRLLISLLIKVADISNPMRPLRCAYRQATNCVREFLHQGDLERELGLNVPPLRDRNVVDPCQTQSDFITVLLRPLALILLRSFPLFLLPYRIMLQNLFLYRKAAESPENGPIVRKGLIHGYEDRAACLKGFQPGPTAQPPPTSHIYIITAPPVHLPARAPHTPFGGSRVSFLILIASPACHSSHGISPPSLFDALDAALPSPSIISRPLVVSASSFGLFLALCLAL</sequence>
<dbReference type="CDD" id="cd00077">
    <property type="entry name" value="HDc"/>
    <property type="match status" value="1"/>
</dbReference>
<name>A0ABQ8UVD9_9EUKA</name>
<dbReference type="PROSITE" id="PS50042">
    <property type="entry name" value="CNMP_BINDING_3"/>
    <property type="match status" value="1"/>
</dbReference>
<evidence type="ECO:0000256" key="2">
    <source>
        <dbReference type="ARBA" id="ARBA00022801"/>
    </source>
</evidence>
<dbReference type="InterPro" id="IPR003607">
    <property type="entry name" value="HD/PDEase_dom"/>
</dbReference>
<dbReference type="InterPro" id="IPR014710">
    <property type="entry name" value="RmlC-like_jellyroll"/>
</dbReference>
<dbReference type="PANTHER" id="PTHR11347">
    <property type="entry name" value="CYCLIC NUCLEOTIDE PHOSPHODIESTERASE"/>
    <property type="match status" value="1"/>
</dbReference>
<dbReference type="Pfam" id="PF00233">
    <property type="entry name" value="PDEase_I"/>
    <property type="match status" value="1"/>
</dbReference>
<dbReference type="PRINTS" id="PR00387">
    <property type="entry name" value="PDIESTERASE1"/>
</dbReference>
<feature type="domain" description="PDEase" evidence="5">
    <location>
        <begin position="563"/>
        <end position="887"/>
    </location>
</feature>
<reference evidence="6" key="1">
    <citation type="journal article" date="2022" name="bioRxiv">
        <title>Genomics of Preaxostyla Flagellates Illuminates Evolutionary Transitions and the Path Towards Mitochondrial Loss.</title>
        <authorList>
            <person name="Novak L.V.F."/>
            <person name="Treitli S.C."/>
            <person name="Pyrih J."/>
            <person name="Halakuc P."/>
            <person name="Pipaliya S.V."/>
            <person name="Vacek V."/>
            <person name="Brzon O."/>
            <person name="Soukal P."/>
            <person name="Eme L."/>
            <person name="Dacks J.B."/>
            <person name="Karnkowska A."/>
            <person name="Elias M."/>
            <person name="Hampl V."/>
        </authorList>
    </citation>
    <scope>NUCLEOTIDE SEQUENCE</scope>
    <source>
        <strain evidence="6">RCP-MX</strain>
    </source>
</reference>
<keyword evidence="2" id="KW-0378">Hydrolase</keyword>
<dbReference type="InterPro" id="IPR023088">
    <property type="entry name" value="PDEase"/>
</dbReference>
<feature type="domain" description="Cyclic nucleotide-binding" evidence="4">
    <location>
        <begin position="23"/>
        <end position="110"/>
    </location>
</feature>
<feature type="region of interest" description="Disordered" evidence="3">
    <location>
        <begin position="255"/>
        <end position="289"/>
    </location>
</feature>
<dbReference type="CDD" id="cd00038">
    <property type="entry name" value="CAP_ED"/>
    <property type="match status" value="1"/>
</dbReference>
<feature type="compositionally biased region" description="Polar residues" evidence="3">
    <location>
        <begin position="257"/>
        <end position="272"/>
    </location>
</feature>
<dbReference type="InterPro" id="IPR018488">
    <property type="entry name" value="cNMP-bd_CS"/>
</dbReference>
<proteinExistence type="predicted"/>
<evidence type="ECO:0000259" key="4">
    <source>
        <dbReference type="PROSITE" id="PS50042"/>
    </source>
</evidence>
<dbReference type="InterPro" id="IPR000595">
    <property type="entry name" value="cNMP-bd_dom"/>
</dbReference>
<feature type="region of interest" description="Disordered" evidence="3">
    <location>
        <begin position="333"/>
        <end position="404"/>
    </location>
</feature>
<comment type="caution">
    <text evidence="6">The sequence shown here is derived from an EMBL/GenBank/DDBJ whole genome shotgun (WGS) entry which is preliminary data.</text>
</comment>
<dbReference type="EMBL" id="JAPMOS010000001">
    <property type="protein sequence ID" value="KAJ4463063.1"/>
    <property type="molecule type" value="Genomic_DNA"/>
</dbReference>
<feature type="compositionally biased region" description="Low complexity" evidence="3">
    <location>
        <begin position="350"/>
        <end position="363"/>
    </location>
</feature>
<keyword evidence="1" id="KW-0479">Metal-binding</keyword>
<dbReference type="PROSITE" id="PS00888">
    <property type="entry name" value="CNMP_BINDING_1"/>
    <property type="match status" value="1"/>
</dbReference>
<feature type="compositionally biased region" description="Low complexity" evidence="3">
    <location>
        <begin position="385"/>
        <end position="404"/>
    </location>
</feature>
<dbReference type="SUPFAM" id="SSF109604">
    <property type="entry name" value="HD-domain/PDEase-like"/>
    <property type="match status" value="1"/>
</dbReference>
<gene>
    <name evidence="6" type="ORF">PAPYR_314</name>
</gene>
<feature type="region of interest" description="Disordered" evidence="3">
    <location>
        <begin position="420"/>
        <end position="492"/>
    </location>
</feature>
<dbReference type="Gene3D" id="2.60.120.10">
    <property type="entry name" value="Jelly Rolls"/>
    <property type="match status" value="1"/>
</dbReference>
<organism evidence="6 7">
    <name type="scientific">Paratrimastix pyriformis</name>
    <dbReference type="NCBI Taxonomy" id="342808"/>
    <lineage>
        <taxon>Eukaryota</taxon>
        <taxon>Metamonada</taxon>
        <taxon>Preaxostyla</taxon>
        <taxon>Paratrimastigidae</taxon>
        <taxon>Paratrimastix</taxon>
    </lineage>
</organism>
<protein>
    <submittedName>
        <fullName evidence="6">High affinity cAMP-specific 3</fullName>
    </submittedName>
</protein>
<dbReference type="SUPFAM" id="SSF51206">
    <property type="entry name" value="cAMP-binding domain-like"/>
    <property type="match status" value="1"/>
</dbReference>
<feature type="compositionally biased region" description="Pro residues" evidence="3">
    <location>
        <begin position="337"/>
        <end position="349"/>
    </location>
</feature>
<evidence type="ECO:0000313" key="7">
    <source>
        <dbReference type="Proteomes" id="UP001141327"/>
    </source>
</evidence>
<evidence type="ECO:0000256" key="3">
    <source>
        <dbReference type="SAM" id="MobiDB-lite"/>
    </source>
</evidence>
<dbReference type="Gene3D" id="1.10.1300.10">
    <property type="entry name" value="3'5'-cyclic nucleotide phosphodiesterase, catalytic domain"/>
    <property type="match status" value="1"/>
</dbReference>
<dbReference type="SMART" id="SM00471">
    <property type="entry name" value="HDc"/>
    <property type="match status" value="1"/>
</dbReference>
<dbReference type="Proteomes" id="UP001141327">
    <property type="component" value="Unassembled WGS sequence"/>
</dbReference>
<evidence type="ECO:0000259" key="5">
    <source>
        <dbReference type="PROSITE" id="PS51845"/>
    </source>
</evidence>
<dbReference type="InterPro" id="IPR018490">
    <property type="entry name" value="cNMP-bd_dom_sf"/>
</dbReference>
<accession>A0ABQ8UVD9</accession>
<evidence type="ECO:0000256" key="1">
    <source>
        <dbReference type="ARBA" id="ARBA00022723"/>
    </source>
</evidence>
<evidence type="ECO:0000313" key="6">
    <source>
        <dbReference type="EMBL" id="KAJ4463063.1"/>
    </source>
</evidence>
<dbReference type="InterPro" id="IPR002073">
    <property type="entry name" value="PDEase_catalytic_dom"/>
</dbReference>